<reference evidence="3" key="2">
    <citation type="submission" date="2024-06" db="EMBL/GenBank/DDBJ databases">
        <authorList>
            <person name="Petrova K.O."/>
            <person name="Toshchakov S.V."/>
            <person name="Boltjanskaja Y.V."/>
            <person name="Kevbrin V.V."/>
        </authorList>
    </citation>
    <scope>NUCLEOTIDE SEQUENCE</scope>
    <source>
        <strain evidence="3">Z-710</strain>
    </source>
</reference>
<accession>A0AAU8HR73</accession>
<evidence type="ECO:0000256" key="1">
    <source>
        <dbReference type="SAM" id="Phobius"/>
    </source>
</evidence>
<keyword evidence="3" id="KW-0378">Hydrolase</keyword>
<keyword evidence="1" id="KW-0472">Membrane</keyword>
<proteinExistence type="predicted"/>
<dbReference type="EC" id="3.4.-.-" evidence="3"/>
<protein>
    <submittedName>
        <fullName evidence="3">CPBP family intramembrane glutamic endopeptidase</fullName>
        <ecNumber evidence="3">3.4.-.-</ecNumber>
    </submittedName>
</protein>
<keyword evidence="1" id="KW-0812">Transmembrane</keyword>
<evidence type="ECO:0000259" key="2">
    <source>
        <dbReference type="Pfam" id="PF02517"/>
    </source>
</evidence>
<dbReference type="Pfam" id="PF02517">
    <property type="entry name" value="Rce1-like"/>
    <property type="match status" value="1"/>
</dbReference>
<gene>
    <name evidence="3" type="ORF">PRVXH_001748</name>
</gene>
<organism evidence="3">
    <name type="scientific">Proteinivorax hydrogeniformans</name>
    <dbReference type="NCBI Taxonomy" id="1826727"/>
    <lineage>
        <taxon>Bacteria</taxon>
        <taxon>Bacillati</taxon>
        <taxon>Bacillota</taxon>
        <taxon>Clostridia</taxon>
        <taxon>Eubacteriales</taxon>
        <taxon>Proteinivoracaceae</taxon>
        <taxon>Proteinivorax</taxon>
    </lineage>
</organism>
<feature type="transmembrane region" description="Helical" evidence="1">
    <location>
        <begin position="68"/>
        <end position="90"/>
    </location>
</feature>
<dbReference type="GO" id="GO:0080120">
    <property type="term" value="P:CAAX-box protein maturation"/>
    <property type="evidence" value="ECO:0007669"/>
    <property type="project" value="UniProtKB-ARBA"/>
</dbReference>
<dbReference type="GO" id="GO:0004175">
    <property type="term" value="F:endopeptidase activity"/>
    <property type="evidence" value="ECO:0007669"/>
    <property type="project" value="UniProtKB-ARBA"/>
</dbReference>
<dbReference type="PANTHER" id="PTHR36435">
    <property type="entry name" value="SLR1288 PROTEIN"/>
    <property type="match status" value="1"/>
</dbReference>
<name>A0AAU8HR73_9FIRM</name>
<evidence type="ECO:0000313" key="3">
    <source>
        <dbReference type="EMBL" id="XCI27824.1"/>
    </source>
</evidence>
<feature type="domain" description="CAAX prenyl protease 2/Lysostaphin resistance protein A-like" evidence="2">
    <location>
        <begin position="8"/>
        <end position="94"/>
    </location>
</feature>
<dbReference type="EMBL" id="CP159485">
    <property type="protein sequence ID" value="XCI27824.1"/>
    <property type="molecule type" value="Genomic_DNA"/>
</dbReference>
<dbReference type="RefSeq" id="WP_353892401.1">
    <property type="nucleotide sequence ID" value="NZ_CP159485.1"/>
</dbReference>
<feature type="transmembrane region" description="Helical" evidence="1">
    <location>
        <begin position="110"/>
        <end position="134"/>
    </location>
</feature>
<dbReference type="AlphaFoldDB" id="A0AAU8HR73"/>
<sequence>MGLLGSGVLLFIAVGVAAPLFEEIIFRGLIFDELEGKISLKSVIIIQAVVFGVYHMNIAQGVYTTVMGLFLGLSLVWTGSIWAPILIHAGNNIFSIIIGNFPLEHFIDQVTPVGIAFVLISIFIIMPVSLWYLYKSRIDFKLRNPQPEKEVEIISAQSIDVDK</sequence>
<reference evidence="3" key="1">
    <citation type="journal article" date="2018" name="Antonie Van Leeuwenhoek">
        <title>Proteinivorax hydrogeniformans sp. nov., an anaerobic, haloalkaliphilic bacterium fermenting proteinaceous compounds with high hydrogen production.</title>
        <authorList>
            <person name="Boltyanskaya Y."/>
            <person name="Detkova E."/>
            <person name="Pimenov N."/>
            <person name="Kevbrin V."/>
        </authorList>
    </citation>
    <scope>NUCLEOTIDE SEQUENCE</scope>
    <source>
        <strain evidence="3">Z-710</strain>
    </source>
</reference>
<feature type="transmembrane region" description="Helical" evidence="1">
    <location>
        <begin position="38"/>
        <end position="56"/>
    </location>
</feature>
<dbReference type="InterPro" id="IPR003675">
    <property type="entry name" value="Rce1/LyrA-like_dom"/>
</dbReference>
<dbReference type="PANTHER" id="PTHR36435:SF1">
    <property type="entry name" value="CAAX AMINO TERMINAL PROTEASE FAMILY PROTEIN"/>
    <property type="match status" value="1"/>
</dbReference>
<keyword evidence="1" id="KW-1133">Transmembrane helix</keyword>
<dbReference type="InterPro" id="IPR052710">
    <property type="entry name" value="CAAX_protease"/>
</dbReference>